<dbReference type="KEGG" id="aram:KAR29_10150"/>
<feature type="domain" description="DUF447" evidence="1">
    <location>
        <begin position="4"/>
        <end position="119"/>
    </location>
</feature>
<dbReference type="Gene3D" id="1.20.58.290">
    <property type="entry name" value="Hypothetical membrane protein ta0354_69_121"/>
    <property type="match status" value="1"/>
</dbReference>
<proteinExistence type="predicted"/>
<dbReference type="InterPro" id="IPR007386">
    <property type="entry name" value="DUF447_N"/>
</dbReference>
<keyword evidence="4" id="KW-1185">Reference proteome</keyword>
<dbReference type="InterPro" id="IPR012349">
    <property type="entry name" value="Split_barrel_FMN-bd"/>
</dbReference>
<dbReference type="SUPFAM" id="SSF50475">
    <property type="entry name" value="FMN-binding split barrel"/>
    <property type="match status" value="1"/>
</dbReference>
<dbReference type="Proteomes" id="UP000671879">
    <property type="component" value="Chromosome"/>
</dbReference>
<evidence type="ECO:0000259" key="2">
    <source>
        <dbReference type="Pfam" id="PF20766"/>
    </source>
</evidence>
<dbReference type="Pfam" id="PF04289">
    <property type="entry name" value="DUF447_N"/>
    <property type="match status" value="1"/>
</dbReference>
<dbReference type="AlphaFoldDB" id="A0A9Q7EY76"/>
<dbReference type="InterPro" id="IPR049288">
    <property type="entry name" value="DUF447_C"/>
</dbReference>
<gene>
    <name evidence="3" type="ORF">KAR29_10150</name>
</gene>
<evidence type="ECO:0000313" key="3">
    <source>
        <dbReference type="EMBL" id="QTX31706.1"/>
    </source>
</evidence>
<sequence length="184" mass="20603">MIVEVILSTVDDDGLVHFAPMGLLWGDSFVEIAPYRSSRTFFNLVAGRGALANVTDDISLFVACALDEEARRDRPHRRASLVPGGIVEGVCSYRELRIVEVSDEGERGRFRCAVVGVGRERDFIGFNRSASALLELAVAATRRKWLTRAVWFPLLERARLMTAKTGGEREREALARLERFFEEG</sequence>
<evidence type="ECO:0000313" key="4">
    <source>
        <dbReference type="Proteomes" id="UP000671879"/>
    </source>
</evidence>
<accession>A0A9Q7EY76</accession>
<feature type="domain" description="DUF447" evidence="2">
    <location>
        <begin position="127"/>
        <end position="179"/>
    </location>
</feature>
<dbReference type="EMBL" id="CP072943">
    <property type="protein sequence ID" value="QTX31706.1"/>
    <property type="molecule type" value="Genomic_DNA"/>
</dbReference>
<reference evidence="4" key="1">
    <citation type="submission" date="2021-04" db="EMBL/GenBank/DDBJ databases">
        <title>A novel Synergistetes isolate from a pyrite-forming mixed culture.</title>
        <authorList>
            <person name="Bunk B."/>
            <person name="Sproer C."/>
            <person name="Spring S."/>
            <person name="Pester M."/>
        </authorList>
    </citation>
    <scope>NUCLEOTIDE SEQUENCE [LARGE SCALE GENOMIC DNA]</scope>
    <source>
        <strain evidence="4">J.5.4.2-T.3.5.2</strain>
    </source>
</reference>
<organism evidence="3 4">
    <name type="scientific">Aminithiophilus ramosus</name>
    <dbReference type="NCBI Taxonomy" id="3029084"/>
    <lineage>
        <taxon>Bacteria</taxon>
        <taxon>Thermotogati</taxon>
        <taxon>Synergistota</taxon>
        <taxon>Synergistia</taxon>
        <taxon>Synergistales</taxon>
        <taxon>Aminithiophilaceae</taxon>
        <taxon>Aminithiophilus</taxon>
    </lineage>
</organism>
<evidence type="ECO:0000259" key="1">
    <source>
        <dbReference type="Pfam" id="PF04289"/>
    </source>
</evidence>
<dbReference type="Pfam" id="PF20766">
    <property type="entry name" value="DUF447_C"/>
    <property type="match status" value="1"/>
</dbReference>
<dbReference type="RefSeq" id="WP_274372879.1">
    <property type="nucleotide sequence ID" value="NZ_CP072943.1"/>
</dbReference>
<dbReference type="Gene3D" id="2.30.110.10">
    <property type="entry name" value="Electron Transport, Fmn-binding Protein, Chain A"/>
    <property type="match status" value="1"/>
</dbReference>
<protein>
    <submittedName>
        <fullName evidence="3">DUF447 family protein</fullName>
    </submittedName>
</protein>
<name>A0A9Q7EY76_9BACT</name>